<evidence type="ECO:0000313" key="2">
    <source>
        <dbReference type="Proteomes" id="UP000886998"/>
    </source>
</evidence>
<proteinExistence type="predicted"/>
<evidence type="ECO:0000313" key="1">
    <source>
        <dbReference type="EMBL" id="GFY66439.1"/>
    </source>
</evidence>
<keyword evidence="2" id="KW-1185">Reference proteome</keyword>
<dbReference type="Proteomes" id="UP000886998">
    <property type="component" value="Unassembled WGS sequence"/>
</dbReference>
<gene>
    <name evidence="1" type="ORF">TNIN_237891</name>
</gene>
<organism evidence="1 2">
    <name type="scientific">Trichonephila inaurata madagascariensis</name>
    <dbReference type="NCBI Taxonomy" id="2747483"/>
    <lineage>
        <taxon>Eukaryota</taxon>
        <taxon>Metazoa</taxon>
        <taxon>Ecdysozoa</taxon>
        <taxon>Arthropoda</taxon>
        <taxon>Chelicerata</taxon>
        <taxon>Arachnida</taxon>
        <taxon>Araneae</taxon>
        <taxon>Araneomorphae</taxon>
        <taxon>Entelegynae</taxon>
        <taxon>Araneoidea</taxon>
        <taxon>Nephilidae</taxon>
        <taxon>Trichonephila</taxon>
        <taxon>Trichonephila inaurata</taxon>
    </lineage>
</organism>
<comment type="caution">
    <text evidence="1">The sequence shown here is derived from an EMBL/GenBank/DDBJ whole genome shotgun (WGS) entry which is preliminary data.</text>
</comment>
<name>A0A8X7CCI2_9ARAC</name>
<dbReference type="AlphaFoldDB" id="A0A8X7CCI2"/>
<dbReference type="EMBL" id="BMAV01016047">
    <property type="protein sequence ID" value="GFY66439.1"/>
    <property type="molecule type" value="Genomic_DNA"/>
</dbReference>
<reference evidence="1" key="1">
    <citation type="submission" date="2020-08" db="EMBL/GenBank/DDBJ databases">
        <title>Multicomponent nature underlies the extraordinary mechanical properties of spider dragline silk.</title>
        <authorList>
            <person name="Kono N."/>
            <person name="Nakamura H."/>
            <person name="Mori M."/>
            <person name="Yoshida Y."/>
            <person name="Ohtoshi R."/>
            <person name="Malay A.D."/>
            <person name="Moran D.A.P."/>
            <person name="Tomita M."/>
            <person name="Numata K."/>
            <person name="Arakawa K."/>
        </authorList>
    </citation>
    <scope>NUCLEOTIDE SEQUENCE</scope>
</reference>
<protein>
    <submittedName>
        <fullName evidence="1">Uncharacterized protein</fullName>
    </submittedName>
</protein>
<accession>A0A8X7CCI2</accession>
<sequence>MDPGNTNTIPDYPDLRTELRLKIRSAEAITEQGEILLNLQERLYSLLNSDFNEIVSHCPLLEGSQTERIKAAFHETEMLVTQVKEIVKSGKKIQDVAKKKLELISLHVSEHDRQNEVTEIKDLLTEFVKMSSLIYESTAHFQRIIYGH</sequence>